<feature type="compositionally biased region" description="Low complexity" evidence="1">
    <location>
        <begin position="896"/>
        <end position="912"/>
    </location>
</feature>
<dbReference type="GeneID" id="39579394"/>
<sequence>MPQPKSDDHDFEIHVDPSCLSAPIDDETTAATNMSENEDPNNQATSGFEKTTVDVGGDETMKEDEKEQNPEPDTQTDDTSRPSSSSRRVVSGRTDALIQAAARAVVDQIERQRDTDYNSCSQSGDGDSIVSSAIGVGTELSYTTGGAASDPNPDRRDRDSYASQSQDGSVRVNRSRPRSVISSAASAAAHEEDRGGDSSSHHEAESDVFSERSNPSVRSSLGSFDGRTSLKDAGDDLHDISTRSDAYSSHHRDRHDTMTQRTRTRSPRISDISQYEDHEEEPFVPTIRGRPRVPFRTPSDVRAIQLSSPAPSIFSGSPRSNKRSHLPPAGSRLGSPSASAQYSPKGRTTPSRLKPRKVTPPLVLLHATLLPLRWPWASVLETAPSDALSPAAKALRDNWRRLHDRLGDTVCERGILLPHPQADYEVLEERLLDALDLPLRRRARILECGHYLGPANEHILTEDWDSDDDADGGGDGRSTRQSTSSSSFRHGRHSGAAQTHWCTTCHHDIRYESLGPGKLFHVKVYASNGLMRAGAWSACWKEMERVDVELEPIVEPDLLDELQRLALDQQREAEEGAQALTRTGFDSDMVEADAEGEPAAVAAAGGATAAAAAVESTPSMETTSLQRTTHRHQREPSYGEYLPASSPPLPIEDTSVSPPYSTMSRHDQMEERRRREEARLREIYGESPPPTATRAVTQAAAPPPPESHRIEPEAPPPQDLPPSSSSYMPSSPSEEARARRETRRSDGVPHAHDHAHDHATSTDSTPPPRHPQHAAASSHLQSASLPELLLEAVRVLLQDRKNVALLLMGLLVLFLAIRPPTVEPRMREWDGVFAEPRRAPVAAFVRDEGVDAEIEFERRHAPVEKSVAVSISASTSASASTLVVSHAEQDPPPQSPASSSSTSSVASISASADPRETQESHDEPLVKAEEEAINSQPENKRQEEPQYDPPQQAAQESQAQQQEQQRQVQQQQSSSQQEPDRPPVVHETITTREVVRIIETVTHTETVKAFVTESAEKQVVDIPTAPSDSSSASSSSSSSPVSSESDPIRSPPCEDVPSSPEPESQSGSIPLSEEISEVEVEVEVDEEAPAKEPRMVPEADPILDESSLDGEEKQQEQVVEEQTDIEREL</sequence>
<proteinExistence type="predicted"/>
<feature type="region of interest" description="Disordered" evidence="1">
    <location>
        <begin position="1010"/>
        <end position="1129"/>
    </location>
</feature>
<reference evidence="2 3" key="1">
    <citation type="journal article" date="2018" name="Mol. Ecol.">
        <title>The obligate alkalophilic soda-lake fungus Sodiomyces alkalinus has shifted to a protein diet.</title>
        <authorList>
            <person name="Grum-Grzhimaylo A.A."/>
            <person name="Falkoski D.L."/>
            <person name="van den Heuvel J."/>
            <person name="Valero-Jimenez C.A."/>
            <person name="Min B."/>
            <person name="Choi I.G."/>
            <person name="Lipzen A."/>
            <person name="Daum C.G."/>
            <person name="Aanen D.K."/>
            <person name="Tsang A."/>
            <person name="Henrissat B."/>
            <person name="Bilanenko E.N."/>
            <person name="de Vries R.P."/>
            <person name="van Kan J.A.L."/>
            <person name="Grigoriev I.V."/>
            <person name="Debets A.J.M."/>
        </authorList>
    </citation>
    <scope>NUCLEOTIDE SEQUENCE [LARGE SCALE GENOMIC DNA]</scope>
    <source>
        <strain evidence="2 3">F11</strain>
    </source>
</reference>
<feature type="compositionally biased region" description="Polar residues" evidence="1">
    <location>
        <begin position="334"/>
        <end position="351"/>
    </location>
</feature>
<organism evidence="2 3">
    <name type="scientific">Sodiomyces alkalinus (strain CBS 110278 / VKM F-3762 / F11)</name>
    <name type="common">Alkaliphilic filamentous fungus</name>
    <dbReference type="NCBI Taxonomy" id="1314773"/>
    <lineage>
        <taxon>Eukaryota</taxon>
        <taxon>Fungi</taxon>
        <taxon>Dikarya</taxon>
        <taxon>Ascomycota</taxon>
        <taxon>Pezizomycotina</taxon>
        <taxon>Sordariomycetes</taxon>
        <taxon>Hypocreomycetidae</taxon>
        <taxon>Glomerellales</taxon>
        <taxon>Plectosphaerellaceae</taxon>
        <taxon>Sodiomyces</taxon>
    </lineage>
</organism>
<dbReference type="RefSeq" id="XP_028462984.1">
    <property type="nucleotide sequence ID" value="XM_028610916.1"/>
</dbReference>
<feature type="compositionally biased region" description="Basic and acidic residues" evidence="1">
    <location>
        <begin position="978"/>
        <end position="994"/>
    </location>
</feature>
<feature type="compositionally biased region" description="Polar residues" evidence="1">
    <location>
        <begin position="616"/>
        <end position="627"/>
    </location>
</feature>
<feature type="region of interest" description="Disordered" evidence="1">
    <location>
        <begin position="1"/>
        <end position="94"/>
    </location>
</feature>
<dbReference type="OrthoDB" id="4850972at2759"/>
<dbReference type="AlphaFoldDB" id="A0A3N2PKX5"/>
<dbReference type="STRING" id="1314773.A0A3N2PKX5"/>
<feature type="compositionally biased region" description="Basic and acidic residues" evidence="1">
    <location>
        <begin position="59"/>
        <end position="69"/>
    </location>
</feature>
<feature type="compositionally biased region" description="Low complexity" evidence="1">
    <location>
        <begin position="721"/>
        <end position="733"/>
    </location>
</feature>
<feature type="compositionally biased region" description="Acidic residues" evidence="1">
    <location>
        <begin position="462"/>
        <end position="472"/>
    </location>
</feature>
<name>A0A3N2PKX5_SODAK</name>
<feature type="compositionally biased region" description="Low complexity" evidence="1">
    <location>
        <begin position="1027"/>
        <end position="1070"/>
    </location>
</feature>
<feature type="region of interest" description="Disordered" evidence="1">
    <location>
        <begin position="882"/>
        <end position="994"/>
    </location>
</feature>
<feature type="compositionally biased region" description="Basic and acidic residues" evidence="1">
    <location>
        <begin position="664"/>
        <end position="684"/>
    </location>
</feature>
<evidence type="ECO:0000313" key="3">
    <source>
        <dbReference type="Proteomes" id="UP000272025"/>
    </source>
</evidence>
<feature type="compositionally biased region" description="Acidic residues" evidence="1">
    <location>
        <begin position="1074"/>
        <end position="1087"/>
    </location>
</feature>
<feature type="compositionally biased region" description="Basic and acidic residues" evidence="1">
    <location>
        <begin position="734"/>
        <end position="760"/>
    </location>
</feature>
<feature type="compositionally biased region" description="Polar residues" evidence="1">
    <location>
        <begin position="654"/>
        <end position="663"/>
    </location>
</feature>
<feature type="compositionally biased region" description="Polar residues" evidence="1">
    <location>
        <begin position="211"/>
        <end position="222"/>
    </location>
</feature>
<feature type="compositionally biased region" description="Basic and acidic residues" evidence="1">
    <location>
        <begin position="1"/>
        <end position="15"/>
    </location>
</feature>
<dbReference type="Proteomes" id="UP000272025">
    <property type="component" value="Unassembled WGS sequence"/>
</dbReference>
<dbReference type="EMBL" id="ML119062">
    <property type="protein sequence ID" value="ROT35178.1"/>
    <property type="molecule type" value="Genomic_DNA"/>
</dbReference>
<gene>
    <name evidence="2" type="ORF">SODALDRAFT_329355</name>
</gene>
<feature type="region of interest" description="Disordered" evidence="1">
    <location>
        <begin position="462"/>
        <end position="492"/>
    </location>
</feature>
<feature type="compositionally biased region" description="Polar residues" evidence="1">
    <location>
        <begin position="305"/>
        <end position="319"/>
    </location>
</feature>
<feature type="region of interest" description="Disordered" evidence="1">
    <location>
        <begin position="108"/>
        <end position="355"/>
    </location>
</feature>
<feature type="compositionally biased region" description="Basic and acidic residues" evidence="1">
    <location>
        <begin position="189"/>
        <end position="205"/>
    </location>
</feature>
<feature type="compositionally biased region" description="Low complexity" evidence="1">
    <location>
        <begin position="479"/>
        <end position="488"/>
    </location>
</feature>
<feature type="compositionally biased region" description="Basic and acidic residues" evidence="1">
    <location>
        <begin position="1088"/>
        <end position="1097"/>
    </location>
</feature>
<feature type="compositionally biased region" description="Low complexity" evidence="1">
    <location>
        <begin position="951"/>
        <end position="977"/>
    </location>
</feature>
<evidence type="ECO:0000256" key="1">
    <source>
        <dbReference type="SAM" id="MobiDB-lite"/>
    </source>
</evidence>
<feature type="compositionally biased region" description="Low complexity" evidence="1">
    <location>
        <begin position="81"/>
        <end position="94"/>
    </location>
</feature>
<keyword evidence="3" id="KW-1185">Reference proteome</keyword>
<evidence type="ECO:0000313" key="2">
    <source>
        <dbReference type="EMBL" id="ROT35178.1"/>
    </source>
</evidence>
<evidence type="ECO:0008006" key="4">
    <source>
        <dbReference type="Google" id="ProtNLM"/>
    </source>
</evidence>
<feature type="compositionally biased region" description="Polar residues" evidence="1">
    <location>
        <begin position="29"/>
        <end position="49"/>
    </location>
</feature>
<feature type="compositionally biased region" description="Low complexity" evidence="1">
    <location>
        <begin position="178"/>
        <end position="188"/>
    </location>
</feature>
<feature type="compositionally biased region" description="Basic and acidic residues" evidence="1">
    <location>
        <begin position="228"/>
        <end position="258"/>
    </location>
</feature>
<feature type="compositionally biased region" description="Polar residues" evidence="1">
    <location>
        <begin position="117"/>
        <end position="131"/>
    </location>
</feature>
<feature type="region of interest" description="Disordered" evidence="1">
    <location>
        <begin position="612"/>
        <end position="780"/>
    </location>
</feature>
<protein>
    <recommendedName>
        <fullName evidence="4">Pathway-specific nitrogen regulator</fullName>
    </recommendedName>
</protein>
<feature type="compositionally biased region" description="Basic and acidic residues" evidence="1">
    <location>
        <begin position="913"/>
        <end position="930"/>
    </location>
</feature>
<accession>A0A3N2PKX5</accession>